<dbReference type="Pfam" id="PF00213">
    <property type="entry name" value="OSCP"/>
    <property type="match status" value="1"/>
</dbReference>
<evidence type="ECO:0000313" key="10">
    <source>
        <dbReference type="Proteomes" id="UP001165136"/>
    </source>
</evidence>
<evidence type="ECO:0000256" key="5">
    <source>
        <dbReference type="ARBA" id="ARBA00023136"/>
    </source>
</evidence>
<dbReference type="GO" id="GO:0046933">
    <property type="term" value="F:proton-transporting ATP synthase activity, rotational mechanism"/>
    <property type="evidence" value="ECO:0007669"/>
    <property type="project" value="UniProtKB-UniRule"/>
</dbReference>
<evidence type="ECO:0000256" key="6">
    <source>
        <dbReference type="ARBA" id="ARBA00023196"/>
    </source>
</evidence>
<dbReference type="NCBIfam" id="TIGR01145">
    <property type="entry name" value="ATP_synt_delta"/>
    <property type="match status" value="1"/>
</dbReference>
<keyword evidence="6 8" id="KW-0139">CF(1)</keyword>
<dbReference type="PRINTS" id="PR00125">
    <property type="entry name" value="ATPASEDELTA"/>
</dbReference>
<name>A0A9W6QYP4_9PSEU</name>
<keyword evidence="3 8" id="KW-0375">Hydrogen ion transport</keyword>
<evidence type="ECO:0000256" key="3">
    <source>
        <dbReference type="ARBA" id="ARBA00022781"/>
    </source>
</evidence>
<dbReference type="PANTHER" id="PTHR11910">
    <property type="entry name" value="ATP SYNTHASE DELTA CHAIN"/>
    <property type="match status" value="1"/>
</dbReference>
<dbReference type="InterPro" id="IPR000711">
    <property type="entry name" value="ATPase_OSCP/dsu"/>
</dbReference>
<comment type="similarity">
    <text evidence="8">Belongs to the ATPase delta chain family.</text>
</comment>
<comment type="function">
    <text evidence="8">This protein is part of the stalk that links CF(0) to CF(1). It either transmits conformational changes from CF(0) to CF(1) or is implicated in proton conduction.</text>
</comment>
<keyword evidence="7 8" id="KW-0066">ATP synthesis</keyword>
<keyword evidence="5 8" id="KW-0472">Membrane</keyword>
<dbReference type="EMBL" id="BSTI01000003">
    <property type="protein sequence ID" value="GLY65251.1"/>
    <property type="molecule type" value="Genomic_DNA"/>
</dbReference>
<dbReference type="AlphaFoldDB" id="A0A9W6QYP4"/>
<proteinExistence type="inferred from homology"/>
<dbReference type="GO" id="GO:0045259">
    <property type="term" value="C:proton-transporting ATP synthase complex"/>
    <property type="evidence" value="ECO:0007669"/>
    <property type="project" value="UniProtKB-KW"/>
</dbReference>
<gene>
    <name evidence="8" type="primary">atpH</name>
    <name evidence="9" type="ORF">Atai01_18700</name>
</gene>
<dbReference type="SUPFAM" id="SSF47928">
    <property type="entry name" value="N-terminal domain of the delta subunit of the F1F0-ATP synthase"/>
    <property type="match status" value="1"/>
</dbReference>
<keyword evidence="10" id="KW-1185">Reference proteome</keyword>
<evidence type="ECO:0000256" key="7">
    <source>
        <dbReference type="ARBA" id="ARBA00023310"/>
    </source>
</evidence>
<keyword evidence="2 8" id="KW-0813">Transport</keyword>
<comment type="caution">
    <text evidence="9">The sequence shown here is derived from an EMBL/GenBank/DDBJ whole genome shotgun (WGS) entry which is preliminary data.</text>
</comment>
<dbReference type="InterPro" id="IPR020781">
    <property type="entry name" value="ATPase_OSCP/d_CS"/>
</dbReference>
<sequence>MHATSRESLATARERLEALTADVDTAGLRRLGGELSAVIGVLARERTLLRHLADPATTESVRGDLATGVFAGKISDLAVSVLREVAVLRWSRAADLADTVELLGRQAVLVAAERENTLDETEDELFRFGRVLESENRLRTLLSDAQAPAQRRLELLHSVLDGKVGQDTLDLLEQAVRVPRGRSLDVVVGQLAELAAARRERTVAHVTAAAPLTAEQEDRLAGVLSQIYRRTISVQIEVDPEVLGGLVVRVGDEVIDGSIASRLAQAARGLPA</sequence>
<evidence type="ECO:0000313" key="9">
    <source>
        <dbReference type="EMBL" id="GLY65251.1"/>
    </source>
</evidence>
<dbReference type="InterPro" id="IPR026015">
    <property type="entry name" value="ATP_synth_OSCP/delta_N_sf"/>
</dbReference>
<evidence type="ECO:0000256" key="4">
    <source>
        <dbReference type="ARBA" id="ARBA00023065"/>
    </source>
</evidence>
<keyword evidence="8" id="KW-1003">Cell membrane</keyword>
<comment type="subcellular location">
    <subcellularLocation>
        <location evidence="8">Cell membrane</location>
        <topology evidence="8">Peripheral membrane protein</topology>
    </subcellularLocation>
    <subcellularLocation>
        <location evidence="1">Membrane</location>
    </subcellularLocation>
</comment>
<dbReference type="Gene3D" id="1.10.520.20">
    <property type="entry name" value="N-terminal domain of the delta subunit of the F1F0-ATP synthase"/>
    <property type="match status" value="1"/>
</dbReference>
<dbReference type="NCBIfam" id="NF009967">
    <property type="entry name" value="PRK13430.1"/>
    <property type="match status" value="1"/>
</dbReference>
<accession>A0A9W6QYP4</accession>
<organism evidence="9 10">
    <name type="scientific">Amycolatopsis taiwanensis</name>
    <dbReference type="NCBI Taxonomy" id="342230"/>
    <lineage>
        <taxon>Bacteria</taxon>
        <taxon>Bacillati</taxon>
        <taxon>Actinomycetota</taxon>
        <taxon>Actinomycetes</taxon>
        <taxon>Pseudonocardiales</taxon>
        <taxon>Pseudonocardiaceae</taxon>
        <taxon>Amycolatopsis</taxon>
    </lineage>
</organism>
<dbReference type="Proteomes" id="UP001165136">
    <property type="component" value="Unassembled WGS sequence"/>
</dbReference>
<evidence type="ECO:0000256" key="1">
    <source>
        <dbReference type="ARBA" id="ARBA00004370"/>
    </source>
</evidence>
<reference evidence="9" key="1">
    <citation type="submission" date="2023-03" db="EMBL/GenBank/DDBJ databases">
        <title>Amycolatopsis taiwanensis NBRC 103393.</title>
        <authorList>
            <person name="Ichikawa N."/>
            <person name="Sato H."/>
            <person name="Tonouchi N."/>
        </authorList>
    </citation>
    <scope>NUCLEOTIDE SEQUENCE</scope>
    <source>
        <strain evidence="9">NBRC 103393</strain>
    </source>
</reference>
<evidence type="ECO:0000256" key="2">
    <source>
        <dbReference type="ARBA" id="ARBA00022448"/>
    </source>
</evidence>
<dbReference type="PROSITE" id="PS00389">
    <property type="entry name" value="ATPASE_DELTA"/>
    <property type="match status" value="1"/>
</dbReference>
<dbReference type="GO" id="GO:0005886">
    <property type="term" value="C:plasma membrane"/>
    <property type="evidence" value="ECO:0007669"/>
    <property type="project" value="UniProtKB-SubCell"/>
</dbReference>
<dbReference type="HAMAP" id="MF_01416">
    <property type="entry name" value="ATP_synth_delta_bact"/>
    <property type="match status" value="1"/>
</dbReference>
<dbReference type="RefSeq" id="WP_027946118.1">
    <property type="nucleotide sequence ID" value="NZ_BSTI01000003.1"/>
</dbReference>
<comment type="function">
    <text evidence="8">F(1)F(0) ATP synthase produces ATP from ADP in the presence of a proton or sodium gradient. F-type ATPases consist of two structural domains, F(1) containing the extramembraneous catalytic core and F(0) containing the membrane proton channel, linked together by a central stalk and a peripheral stalk. During catalysis, ATP synthesis in the catalytic domain of F(1) is coupled via a rotary mechanism of the central stalk subunits to proton translocation.</text>
</comment>
<protein>
    <recommendedName>
        <fullName evidence="8">ATP synthase subunit delta</fullName>
    </recommendedName>
    <alternativeName>
        <fullName evidence="8">ATP synthase F(1) sector subunit delta</fullName>
    </alternativeName>
    <alternativeName>
        <fullName evidence="8">F-type ATPase subunit delta</fullName>
        <shortName evidence="8">F-ATPase subunit delta</shortName>
    </alternativeName>
</protein>
<keyword evidence="4 8" id="KW-0406">Ion transport</keyword>
<evidence type="ECO:0000256" key="8">
    <source>
        <dbReference type="HAMAP-Rule" id="MF_01416"/>
    </source>
</evidence>